<keyword evidence="6" id="KW-0648">Protein biosynthesis</keyword>
<comment type="catalytic activity">
    <reaction evidence="7">
        <text>L-methionyl-tRNA(fMet) + (6R)-10-formyltetrahydrofolate = N-formyl-L-methionyl-tRNA(fMet) + (6S)-5,6,7,8-tetrahydrofolate + H(+)</text>
        <dbReference type="Rhea" id="RHEA:24380"/>
        <dbReference type="Rhea" id="RHEA-COMP:9952"/>
        <dbReference type="Rhea" id="RHEA-COMP:9953"/>
        <dbReference type="ChEBI" id="CHEBI:15378"/>
        <dbReference type="ChEBI" id="CHEBI:57453"/>
        <dbReference type="ChEBI" id="CHEBI:78530"/>
        <dbReference type="ChEBI" id="CHEBI:78844"/>
        <dbReference type="ChEBI" id="CHEBI:195366"/>
        <dbReference type="EC" id="2.1.2.9"/>
    </reaction>
</comment>
<comment type="similarity">
    <text evidence="2">Belongs to the Fmt family.</text>
</comment>
<evidence type="ECO:0000259" key="9">
    <source>
        <dbReference type="Pfam" id="PF00551"/>
    </source>
</evidence>
<keyword evidence="8" id="KW-1133">Transmembrane helix</keyword>
<dbReference type="InterPro" id="IPR011034">
    <property type="entry name" value="Formyl_transferase-like_C_sf"/>
</dbReference>
<dbReference type="InterPro" id="IPR005793">
    <property type="entry name" value="Formyl_trans_C"/>
</dbReference>
<keyword evidence="8" id="KW-0812">Transmembrane</keyword>
<dbReference type="GO" id="GO:0004479">
    <property type="term" value="F:methionyl-tRNA formyltransferase activity"/>
    <property type="evidence" value="ECO:0007669"/>
    <property type="project" value="UniProtKB-EC"/>
</dbReference>
<keyword evidence="5" id="KW-0808">Transferase</keyword>
<evidence type="ECO:0000256" key="6">
    <source>
        <dbReference type="ARBA" id="ARBA00022917"/>
    </source>
</evidence>
<evidence type="ECO:0000256" key="7">
    <source>
        <dbReference type="ARBA" id="ARBA00048558"/>
    </source>
</evidence>
<dbReference type="InterPro" id="IPR036477">
    <property type="entry name" value="Formyl_transf_N_sf"/>
</dbReference>
<feature type="domain" description="Formyl transferase C-terminal" evidence="10">
    <location>
        <begin position="168"/>
        <end position="266"/>
    </location>
</feature>
<evidence type="ECO:0000313" key="11">
    <source>
        <dbReference type="EMBL" id="NBR93375.1"/>
    </source>
</evidence>
<dbReference type="Pfam" id="PF00551">
    <property type="entry name" value="Formyl_trans_N"/>
    <property type="match status" value="1"/>
</dbReference>
<feature type="transmembrane region" description="Helical" evidence="8">
    <location>
        <begin position="18"/>
        <end position="38"/>
    </location>
</feature>
<dbReference type="InterPro" id="IPR002376">
    <property type="entry name" value="Formyl_transf_N"/>
</dbReference>
<dbReference type="InterPro" id="IPR044135">
    <property type="entry name" value="Met-tRNA-FMT_C"/>
</dbReference>
<dbReference type="EMBL" id="RFXN01000003">
    <property type="protein sequence ID" value="NBR93375.1"/>
    <property type="molecule type" value="Genomic_DNA"/>
</dbReference>
<protein>
    <recommendedName>
        <fullName evidence="4">Methionyl-tRNA formyltransferase</fullName>
        <ecNumber evidence="3">2.1.2.9</ecNumber>
    </recommendedName>
</protein>
<comment type="caution">
    <text evidence="11">The sequence shown here is derived from an EMBL/GenBank/DDBJ whole genome shotgun (WGS) entry which is preliminary data.</text>
</comment>
<organism evidence="11 12">
    <name type="scientific">Candidatus Fonsibacter lacus</name>
    <dbReference type="NCBI Taxonomy" id="2576439"/>
    <lineage>
        <taxon>Bacteria</taxon>
        <taxon>Pseudomonadati</taxon>
        <taxon>Pseudomonadota</taxon>
        <taxon>Alphaproteobacteria</taxon>
        <taxon>Candidatus Pelagibacterales</taxon>
        <taxon>Candidatus Pelagibacterales incertae sedis</taxon>
        <taxon>Candidatus Fonsibacter</taxon>
    </lineage>
</organism>
<keyword evidence="8" id="KW-0472">Membrane</keyword>
<evidence type="ECO:0000313" key="12">
    <source>
        <dbReference type="Proteomes" id="UP000740727"/>
    </source>
</evidence>
<evidence type="ECO:0000256" key="3">
    <source>
        <dbReference type="ARBA" id="ARBA00012261"/>
    </source>
</evidence>
<evidence type="ECO:0000256" key="1">
    <source>
        <dbReference type="ARBA" id="ARBA00002606"/>
    </source>
</evidence>
<sequence>MVWNFRAGNSTLATRYTWFWFLVRIFLAGTPAMVLPLFDKIFQSNIEVCGVLTNPPKPRGRSSEPVSSPVSKWAKENSLPIFENENLDEVSQKLREIDLVFVVAYGRIIPERFLNPFISGLTTGEVWAKLVAEASDEVVPKIREIIAGLPPVPQSEFNYSGKLQLAPKISASEVEIDWTESAEVICRKILAFNPAPSAWSVFRGERMLIHRALIHDNKLTVDFAPGQVLSDKNSLVIACGEGALEVIDLQPAGKKDMKAQDWLRGAKVQRYERFE</sequence>
<evidence type="ECO:0000259" key="10">
    <source>
        <dbReference type="Pfam" id="PF02911"/>
    </source>
</evidence>
<evidence type="ECO:0000256" key="2">
    <source>
        <dbReference type="ARBA" id="ARBA00010699"/>
    </source>
</evidence>
<dbReference type="Pfam" id="PF02911">
    <property type="entry name" value="Formyl_trans_C"/>
    <property type="match status" value="1"/>
</dbReference>
<reference evidence="11" key="1">
    <citation type="submission" date="2018-10" db="EMBL/GenBank/DDBJ databases">
        <title>Iterative Subtractive Binning of Freshwater Chronoseries Metagenomes Recovers Nearly Complete Genomes from over Four Hundred Novel Species.</title>
        <authorList>
            <person name="Rodriguez-R L.M."/>
            <person name="Tsementzi D."/>
            <person name="Luo C."/>
            <person name="Konstantinidis K.T."/>
        </authorList>
    </citation>
    <scope>NUCLEOTIDE SEQUENCE</scope>
    <source>
        <strain evidence="11">WB5_2A_028</strain>
    </source>
</reference>
<proteinExistence type="inferred from homology"/>
<evidence type="ECO:0000256" key="4">
    <source>
        <dbReference type="ARBA" id="ARBA00016014"/>
    </source>
</evidence>
<name>A0A965GBF8_9PROT</name>
<gene>
    <name evidence="11" type="ORF">EBT44_00695</name>
</gene>
<dbReference type="AlphaFoldDB" id="A0A965GBF8"/>
<accession>A0A965GBF8</accession>
<dbReference type="PANTHER" id="PTHR11138:SF5">
    <property type="entry name" value="METHIONYL-TRNA FORMYLTRANSFERASE, MITOCHONDRIAL"/>
    <property type="match status" value="1"/>
</dbReference>
<dbReference type="Gene3D" id="3.40.50.170">
    <property type="entry name" value="Formyl transferase, N-terminal domain"/>
    <property type="match status" value="1"/>
</dbReference>
<dbReference type="PANTHER" id="PTHR11138">
    <property type="entry name" value="METHIONYL-TRNA FORMYLTRANSFERASE"/>
    <property type="match status" value="1"/>
</dbReference>
<dbReference type="SUPFAM" id="SSF53328">
    <property type="entry name" value="Formyltransferase"/>
    <property type="match status" value="1"/>
</dbReference>
<comment type="function">
    <text evidence="1">Attaches a formyl group to the free amino group of methionyl-tRNA(fMet). The formyl group appears to play a dual role in the initiator identity of N-formylmethionyl-tRNA by promoting its recognition by IF2 and preventing the misappropriation of this tRNA by the elongation apparatus.</text>
</comment>
<dbReference type="Proteomes" id="UP000740727">
    <property type="component" value="Unassembled WGS sequence"/>
</dbReference>
<dbReference type="Gene3D" id="3.10.25.10">
    <property type="entry name" value="Formyl transferase, C-terminal domain"/>
    <property type="match status" value="1"/>
</dbReference>
<dbReference type="SUPFAM" id="SSF50486">
    <property type="entry name" value="FMT C-terminal domain-like"/>
    <property type="match status" value="1"/>
</dbReference>
<evidence type="ECO:0000256" key="5">
    <source>
        <dbReference type="ARBA" id="ARBA00022679"/>
    </source>
</evidence>
<evidence type="ECO:0000256" key="8">
    <source>
        <dbReference type="SAM" id="Phobius"/>
    </source>
</evidence>
<dbReference type="InterPro" id="IPR037022">
    <property type="entry name" value="Formyl_trans_C_sf"/>
</dbReference>
<dbReference type="CDD" id="cd08704">
    <property type="entry name" value="Met_tRNA_FMT_C"/>
    <property type="match status" value="1"/>
</dbReference>
<feature type="domain" description="Formyl transferase N-terminal" evidence="9">
    <location>
        <begin position="25"/>
        <end position="117"/>
    </location>
</feature>
<dbReference type="EC" id="2.1.2.9" evidence="3"/>